<reference evidence="1" key="2">
    <citation type="journal article" date="2022" name="New Phytol.">
        <title>Evolutionary transition to the ectomycorrhizal habit in the genomes of a hyperdiverse lineage of mushroom-forming fungi.</title>
        <authorList>
            <person name="Looney B."/>
            <person name="Miyauchi S."/>
            <person name="Morin E."/>
            <person name="Drula E."/>
            <person name="Courty P.E."/>
            <person name="Kohler A."/>
            <person name="Kuo A."/>
            <person name="LaButti K."/>
            <person name="Pangilinan J."/>
            <person name="Lipzen A."/>
            <person name="Riley R."/>
            <person name="Andreopoulos W."/>
            <person name="He G."/>
            <person name="Johnson J."/>
            <person name="Nolan M."/>
            <person name="Tritt A."/>
            <person name="Barry K.W."/>
            <person name="Grigoriev I.V."/>
            <person name="Nagy L.G."/>
            <person name="Hibbett D."/>
            <person name="Henrissat B."/>
            <person name="Matheny P.B."/>
            <person name="Labbe J."/>
            <person name="Martin F.M."/>
        </authorList>
    </citation>
    <scope>NUCLEOTIDE SEQUENCE</scope>
    <source>
        <strain evidence="1">HHB10654</strain>
    </source>
</reference>
<name>A0ACB8TCP2_9AGAM</name>
<evidence type="ECO:0000313" key="1">
    <source>
        <dbReference type="EMBL" id="KAI0065693.1"/>
    </source>
</evidence>
<proteinExistence type="predicted"/>
<dbReference type="Proteomes" id="UP000814140">
    <property type="component" value="Unassembled WGS sequence"/>
</dbReference>
<comment type="caution">
    <text evidence="1">The sequence shown here is derived from an EMBL/GenBank/DDBJ whole genome shotgun (WGS) entry which is preliminary data.</text>
</comment>
<keyword evidence="2" id="KW-1185">Reference proteome</keyword>
<organism evidence="1 2">
    <name type="scientific">Artomyces pyxidatus</name>
    <dbReference type="NCBI Taxonomy" id="48021"/>
    <lineage>
        <taxon>Eukaryota</taxon>
        <taxon>Fungi</taxon>
        <taxon>Dikarya</taxon>
        <taxon>Basidiomycota</taxon>
        <taxon>Agaricomycotina</taxon>
        <taxon>Agaricomycetes</taxon>
        <taxon>Russulales</taxon>
        <taxon>Auriscalpiaceae</taxon>
        <taxon>Artomyces</taxon>
    </lineage>
</organism>
<reference evidence="1" key="1">
    <citation type="submission" date="2021-03" db="EMBL/GenBank/DDBJ databases">
        <authorList>
            <consortium name="DOE Joint Genome Institute"/>
            <person name="Ahrendt S."/>
            <person name="Looney B.P."/>
            <person name="Miyauchi S."/>
            <person name="Morin E."/>
            <person name="Drula E."/>
            <person name="Courty P.E."/>
            <person name="Chicoki N."/>
            <person name="Fauchery L."/>
            <person name="Kohler A."/>
            <person name="Kuo A."/>
            <person name="Labutti K."/>
            <person name="Pangilinan J."/>
            <person name="Lipzen A."/>
            <person name="Riley R."/>
            <person name="Andreopoulos W."/>
            <person name="He G."/>
            <person name="Johnson J."/>
            <person name="Barry K.W."/>
            <person name="Grigoriev I.V."/>
            <person name="Nagy L."/>
            <person name="Hibbett D."/>
            <person name="Henrissat B."/>
            <person name="Matheny P.B."/>
            <person name="Labbe J."/>
            <person name="Martin F."/>
        </authorList>
    </citation>
    <scope>NUCLEOTIDE SEQUENCE</scope>
    <source>
        <strain evidence="1">HHB10654</strain>
    </source>
</reference>
<accession>A0ACB8TCP2</accession>
<protein>
    <submittedName>
        <fullName evidence="1">Alcohol oxidase-like protein</fullName>
    </submittedName>
</protein>
<dbReference type="EMBL" id="MU277194">
    <property type="protein sequence ID" value="KAI0065693.1"/>
    <property type="molecule type" value="Genomic_DNA"/>
</dbReference>
<evidence type="ECO:0000313" key="2">
    <source>
        <dbReference type="Proteomes" id="UP000814140"/>
    </source>
</evidence>
<gene>
    <name evidence="1" type="ORF">BV25DRAFT_1978394</name>
</gene>
<sequence length="611" mass="66159">MSSTPSINAEYDLILAGGGTAAGVIAGRLAVADPTLRILILEAGPPTHNIPIHTQPARFFNHLLPTSTTVRFHTSKPSAAVGGREVVVPCGQCVGGGSSVNFAMYTRASKSDYDDWEKEFSNPGWGSEDLIPLLKKSETYQAQPSAPTHGYSGPLKVSYGGIHTNIGKESLAAALAFDKERQAPEGADPNDFTSVNVYGRWQKWIDAEEGTRSDVPHHFLYPQEHNPNLTLLTAVHVQRVVFDQNGRASGVEFVWNPRFLPEGDREVHTVKATRLVVVSAGAFGSPGILERSGIGRPDILEKVGIKQLVDLPGVGEGYQDHNVLFVPYNTSPEAETIDAIIRSEAPGFTTALDEWLQTGKGLMAHNSIDFGFKMRPTPAELEAFGPVFRHRWESYFAGKPDKPVLWVGACAMLVADPSTAPPRKYFSMGYFNEYPVARGYVHVTDKDDVSAPTDFSAGYLESMADVTPLIWAYKHTREIARRIPLFRGEYAPLHPRFATDSPAAIVERAEGPVPVDAPRIVYSAADEAEIERYTREMVSTAWHSLGTCSMKPRAEGGVVDPALNVYGVTGLKVADMSICPGNVGANTYSTAVVVGEKAAVIIADELGIVGV</sequence>